<organism evidence="2 3">
    <name type="scientific">Merluccius polli</name>
    <name type="common">Benguela hake</name>
    <name type="synonym">Merluccius cadenati</name>
    <dbReference type="NCBI Taxonomy" id="89951"/>
    <lineage>
        <taxon>Eukaryota</taxon>
        <taxon>Metazoa</taxon>
        <taxon>Chordata</taxon>
        <taxon>Craniata</taxon>
        <taxon>Vertebrata</taxon>
        <taxon>Euteleostomi</taxon>
        <taxon>Actinopterygii</taxon>
        <taxon>Neopterygii</taxon>
        <taxon>Teleostei</taxon>
        <taxon>Neoteleostei</taxon>
        <taxon>Acanthomorphata</taxon>
        <taxon>Zeiogadaria</taxon>
        <taxon>Gadariae</taxon>
        <taxon>Gadiformes</taxon>
        <taxon>Gadoidei</taxon>
        <taxon>Merlucciidae</taxon>
        <taxon>Merluccius</taxon>
    </lineage>
</organism>
<comment type="caution">
    <text evidence="2">The sequence shown here is derived from an EMBL/GenBank/DDBJ whole genome shotgun (WGS) entry which is preliminary data.</text>
</comment>
<name>A0AA47MSB0_MERPO</name>
<evidence type="ECO:0000313" key="3">
    <source>
        <dbReference type="Proteomes" id="UP001174136"/>
    </source>
</evidence>
<dbReference type="AlphaFoldDB" id="A0AA47MSB0"/>
<accession>A0AA47MSB0</accession>
<dbReference type="InterPro" id="IPR040350">
    <property type="entry name" value="TMEM272"/>
</dbReference>
<dbReference type="PANTHER" id="PTHR33444:SF2">
    <property type="entry name" value="MARVEL DOMAIN-CONTAINING PROTEIN"/>
    <property type="match status" value="1"/>
</dbReference>
<keyword evidence="1" id="KW-1133">Transmembrane helix</keyword>
<feature type="transmembrane region" description="Helical" evidence="1">
    <location>
        <begin position="44"/>
        <end position="71"/>
    </location>
</feature>
<feature type="transmembrane region" description="Helical" evidence="1">
    <location>
        <begin position="12"/>
        <end position="32"/>
    </location>
</feature>
<keyword evidence="3" id="KW-1185">Reference proteome</keyword>
<dbReference type="Proteomes" id="UP001174136">
    <property type="component" value="Unassembled WGS sequence"/>
</dbReference>
<sequence length="146" mass="16109">MHLNSCPAQPYIPIYLIVLGVSSLLLLVLTYVQGPKQQGVVSILTSACISFLHIFNTCWFVAGTVWVYAIYPPSYSDTEGGYCHRNVYQLAFYFNSLCWVLVTATLFYGGCLLVLSCWDAGTRGRGLPRMRNDASYGGTTSHSTMG</sequence>
<reference evidence="2" key="1">
    <citation type="journal article" date="2023" name="Front. Mar. Sci.">
        <title>A new Merluccius polli reference genome to investigate the effects of global change in West African waters.</title>
        <authorList>
            <person name="Mateo J.L."/>
            <person name="Blanco-Fernandez C."/>
            <person name="Garcia-Vazquez E."/>
            <person name="Machado-Schiaffino G."/>
        </authorList>
    </citation>
    <scope>NUCLEOTIDE SEQUENCE</scope>
    <source>
        <strain evidence="2">C29</strain>
        <tissue evidence="2">Fin</tissue>
    </source>
</reference>
<keyword evidence="1" id="KW-0472">Membrane</keyword>
<proteinExistence type="predicted"/>
<dbReference type="PANTHER" id="PTHR33444">
    <property type="entry name" value="SI:DKEY-19B23.12-RELATED"/>
    <property type="match status" value="1"/>
</dbReference>
<feature type="transmembrane region" description="Helical" evidence="1">
    <location>
        <begin position="91"/>
        <end position="115"/>
    </location>
</feature>
<keyword evidence="1" id="KW-0812">Transmembrane</keyword>
<evidence type="ECO:0000256" key="1">
    <source>
        <dbReference type="SAM" id="Phobius"/>
    </source>
</evidence>
<dbReference type="EMBL" id="JAOPHQ010002848">
    <property type="protein sequence ID" value="KAK0145589.1"/>
    <property type="molecule type" value="Genomic_DNA"/>
</dbReference>
<gene>
    <name evidence="2" type="ORF">N1851_015487</name>
</gene>
<evidence type="ECO:0000313" key="2">
    <source>
        <dbReference type="EMBL" id="KAK0145589.1"/>
    </source>
</evidence>
<protein>
    <submittedName>
        <fullName evidence="2">Uncharacterized protein</fullName>
    </submittedName>
</protein>